<reference evidence="2 3" key="1">
    <citation type="journal article" date="1998" name="Science">
        <title>Genome sequence of the nematode C. elegans: a platform for investigating biology.</title>
        <authorList>
            <consortium name="The C. elegans sequencing consortium"/>
            <person name="Sulson J.E."/>
            <person name="Waterston R."/>
        </authorList>
    </citation>
    <scope>NUCLEOTIDE SEQUENCE [LARGE SCALE GENOMIC DNA]</scope>
    <source>
        <strain evidence="2 3">Bristol N2</strain>
    </source>
</reference>
<dbReference type="Bgee" id="WBGene00019413">
    <property type="expression patterns" value="Expressed in embryo and 3 other cell types or tissues"/>
</dbReference>
<dbReference type="InterPro" id="IPR053222">
    <property type="entry name" value="Zygotic_Embryogenesis-Asso"/>
</dbReference>
<dbReference type="InParanoid" id="O44866"/>
<dbReference type="AlphaFoldDB" id="O44866"/>
<evidence type="ECO:0000313" key="4">
    <source>
        <dbReference type="WormBase" id="K05F6.2"/>
    </source>
</evidence>
<evidence type="ECO:0000313" key="2">
    <source>
        <dbReference type="EMBL" id="CCD72672.2"/>
    </source>
</evidence>
<dbReference type="PhylomeDB" id="O44866"/>
<dbReference type="UCSC" id="K05F6.2">
    <property type="organism name" value="c. elegans"/>
</dbReference>
<dbReference type="EMBL" id="BX284602">
    <property type="protein sequence ID" value="CCD72672.2"/>
    <property type="molecule type" value="Genomic_DNA"/>
</dbReference>
<protein>
    <submittedName>
        <fullName evidence="2">F-box domain-containing protein</fullName>
    </submittedName>
</protein>
<dbReference type="RefSeq" id="NP_493996.2">
    <property type="nucleotide sequence ID" value="NM_061595.5"/>
</dbReference>
<proteinExistence type="predicted"/>
<feature type="domain" description="F-box" evidence="1">
    <location>
        <begin position="6"/>
        <end position="52"/>
    </location>
</feature>
<name>O44866_CAEEL</name>
<dbReference type="STRING" id="6239.K05F6.2.1"/>
<dbReference type="PANTHER" id="PTHR22899:SF0">
    <property type="entry name" value="F-BOX ASSOCIATED DOMAIN-CONTAINING PROTEIN-RELATED"/>
    <property type="match status" value="1"/>
</dbReference>
<keyword evidence="3" id="KW-1185">Reference proteome</keyword>
<dbReference type="AGR" id="WB:WBGene00019413"/>
<dbReference type="OMA" id="NTATIID"/>
<dbReference type="WormBase" id="K05F6.2">
    <property type="protein sequence ID" value="CE46635"/>
    <property type="gene ID" value="WBGene00019413"/>
    <property type="gene designation" value="fbxb-50"/>
</dbReference>
<dbReference type="InterPro" id="IPR012885">
    <property type="entry name" value="F-box_Sdz-33"/>
</dbReference>
<dbReference type="InterPro" id="IPR001810">
    <property type="entry name" value="F-box_dom"/>
</dbReference>
<dbReference type="OrthoDB" id="10307991at2759"/>
<organism evidence="2 3">
    <name type="scientific">Caenorhabditis elegans</name>
    <dbReference type="NCBI Taxonomy" id="6239"/>
    <lineage>
        <taxon>Eukaryota</taxon>
        <taxon>Metazoa</taxon>
        <taxon>Ecdysozoa</taxon>
        <taxon>Nematoda</taxon>
        <taxon>Chromadorea</taxon>
        <taxon>Rhabditida</taxon>
        <taxon>Rhabditina</taxon>
        <taxon>Rhabditomorpha</taxon>
        <taxon>Rhabditoidea</taxon>
        <taxon>Rhabditidae</taxon>
        <taxon>Peloderinae</taxon>
        <taxon>Caenorhabditis</taxon>
    </lineage>
</organism>
<dbReference type="GeneID" id="187032"/>
<dbReference type="PROSITE" id="PS50181">
    <property type="entry name" value="FBOX"/>
    <property type="match status" value="1"/>
</dbReference>
<accession>O44866</accession>
<dbReference type="PANTHER" id="PTHR22899">
    <property type="entry name" value="CYCLIN-RELATED F-BOX FAMILY"/>
    <property type="match status" value="1"/>
</dbReference>
<sequence>MAVVSSFPLLRLPHENLNQVLQYMRTLQLIQFSMLSKKNKDLIRELRIVESCSFKFGMKYLYHIHSNNGRYFACSLENGKHILRDSHGEQNITYNPLDEKSWLNHLLYISKTSKIASIQCNDWEVDETELQILKECLKGFNISTLVISSNSRMQNTATIIDALPLVDQLDLLKYQNQRLDSSELLVLRQILVQNFRDLIITANIPLNYLFLMNSSSIRVCSTLLTEKDINLFLKHWMAGLKPELEFFSVQEEELVINRNVILEGIPHEFAPIDRKFDMYNMRSQFGGVDIHLGRGIKATIVFDDDYIPGIFVAVHGSKYITFE</sequence>
<dbReference type="PaxDb" id="6239-K05F6.2"/>
<gene>
    <name evidence="2 4" type="primary">fbxb-50</name>
    <name evidence="2" type="ORF">CELE_K05F6.2</name>
    <name evidence="4" type="ORF">K05F6.2</name>
</gene>
<evidence type="ECO:0000259" key="1">
    <source>
        <dbReference type="PROSITE" id="PS50181"/>
    </source>
</evidence>
<dbReference type="SMR" id="O44866"/>
<dbReference type="Pfam" id="PF07735">
    <property type="entry name" value="FBA_2"/>
    <property type="match status" value="1"/>
</dbReference>
<dbReference type="KEGG" id="cel:CELE_K05F6.2"/>
<dbReference type="Proteomes" id="UP000001940">
    <property type="component" value="Chromosome II"/>
</dbReference>
<dbReference type="FunCoup" id="O44866">
    <property type="interactions" value="811"/>
</dbReference>
<evidence type="ECO:0000313" key="3">
    <source>
        <dbReference type="Proteomes" id="UP000001940"/>
    </source>
</evidence>
<dbReference type="Pfam" id="PF00646">
    <property type="entry name" value="F-box"/>
    <property type="match status" value="1"/>
</dbReference>
<dbReference type="HOGENOM" id="CLU_028840_1_3_1"/>
<dbReference type="CTD" id="187032"/>